<dbReference type="Proteomes" id="UP001497497">
    <property type="component" value="Unassembled WGS sequence"/>
</dbReference>
<feature type="transmembrane region" description="Helical" evidence="5">
    <location>
        <begin position="619"/>
        <end position="642"/>
    </location>
</feature>
<dbReference type="PANTHER" id="PTHR43903">
    <property type="entry name" value="NEUROLIGIN"/>
    <property type="match status" value="1"/>
</dbReference>
<dbReference type="InterPro" id="IPR051093">
    <property type="entry name" value="Neuroligin/BSAL"/>
</dbReference>
<feature type="signal peptide" evidence="4">
    <location>
        <begin position="1"/>
        <end position="29"/>
    </location>
</feature>
<organism evidence="7 8">
    <name type="scientific">Lymnaea stagnalis</name>
    <name type="common">Great pond snail</name>
    <name type="synonym">Helix stagnalis</name>
    <dbReference type="NCBI Taxonomy" id="6523"/>
    <lineage>
        <taxon>Eukaryota</taxon>
        <taxon>Metazoa</taxon>
        <taxon>Spiralia</taxon>
        <taxon>Lophotrochozoa</taxon>
        <taxon>Mollusca</taxon>
        <taxon>Gastropoda</taxon>
        <taxon>Heterobranchia</taxon>
        <taxon>Euthyneura</taxon>
        <taxon>Panpulmonata</taxon>
        <taxon>Hygrophila</taxon>
        <taxon>Lymnaeoidea</taxon>
        <taxon>Lymnaeidae</taxon>
        <taxon>Lymnaea</taxon>
    </lineage>
</organism>
<dbReference type="InterPro" id="IPR019819">
    <property type="entry name" value="Carboxylesterase_B_CS"/>
</dbReference>
<keyword evidence="5" id="KW-0472">Membrane</keyword>
<dbReference type="PROSITE" id="PS00122">
    <property type="entry name" value="CARBOXYLESTERASE_B_1"/>
    <property type="match status" value="1"/>
</dbReference>
<evidence type="ECO:0000256" key="1">
    <source>
        <dbReference type="ARBA" id="ARBA00005964"/>
    </source>
</evidence>
<comment type="similarity">
    <text evidence="1 4">Belongs to the type-B carboxylesterase/lipase family.</text>
</comment>
<dbReference type="Pfam" id="PF00135">
    <property type="entry name" value="COesterase"/>
    <property type="match status" value="1"/>
</dbReference>
<comment type="caution">
    <text evidence="7">The sequence shown here is derived from an EMBL/GenBank/DDBJ whole genome shotgun (WGS) entry which is preliminary data.</text>
</comment>
<evidence type="ECO:0000256" key="4">
    <source>
        <dbReference type="RuleBase" id="RU361235"/>
    </source>
</evidence>
<evidence type="ECO:0000313" key="8">
    <source>
        <dbReference type="Proteomes" id="UP001497497"/>
    </source>
</evidence>
<dbReference type="EC" id="3.1.1.-" evidence="4"/>
<dbReference type="AlphaFoldDB" id="A0AAV2H3V7"/>
<protein>
    <recommendedName>
        <fullName evidence="4">Carboxylic ester hydrolase</fullName>
        <ecNumber evidence="4">3.1.1.-</ecNumber>
    </recommendedName>
</protein>
<gene>
    <name evidence="7" type="ORF">GSLYS_00001086001</name>
</gene>
<dbReference type="InterPro" id="IPR019826">
    <property type="entry name" value="Carboxylesterase_B_AS"/>
</dbReference>
<name>A0AAV2H3V7_LYMST</name>
<evidence type="ECO:0000256" key="2">
    <source>
        <dbReference type="ARBA" id="ARBA00022729"/>
    </source>
</evidence>
<sequence>MEYWLKTSTLKMCRTCTLLLCTALVATVARRTVDRQTTFGTVRGFVDMLKDGQKVEKFLGIPYAKAPVGDLRFEAPTPPDRWPGVRNAFELSPACPQPRMGVDYIQVHVPDFNRTSEDCLYLNIFTPKTSRHNQRHVTDEHHKRHAVLVFIHGGSYQNGMGAMVDGSHLATRDVIVVTFNYRLGPLGFLETSDDVFPGNYGLLDQVEALQWIQKNIEYFGGDPDRVTIDGHSAGGCSVGLLMLMPKAKGLFTRVIQQSGSPFADWAVTRQPGTPNFYFKLFTAAVGCYGNGTAEVKACLKRTPSETIEKVILDQPEHPVSLVPPFRPVVDGHVLPDTPEKMAATGEINGREILTGTTTDEGLMAAVPLLNHFGVGRHGLQRLLAVMSGFSVDLPEIKSLLENILEQYYRWPYDFDDEEIKNGFVEIVGDYFIAAPTQQTADLLAARNVTVYFYNYDYLSHHERLDGVYHGVELFYLSGYPLTGHDNFRYNTIDQSMSRKLMQLWVNFAQNGLPSLVPMENFHMTPYTKASPTYTKMTLQNEDVAIFMDTSFKPEKMDFWNRYVPNLYLTQLRNDVHLLKGSHHCNASTDKGRTFPLTKVSHDAGRKSPAYINTHAPSSWILIAACIGLSILTVLLSVCYCQVRRQVKSLIRQSSVSSGQTIL</sequence>
<keyword evidence="5" id="KW-0812">Transmembrane</keyword>
<dbReference type="InterPro" id="IPR029058">
    <property type="entry name" value="AB_hydrolase_fold"/>
</dbReference>
<feature type="chain" id="PRO_5043087189" description="Carboxylic ester hydrolase" evidence="4">
    <location>
        <begin position="30"/>
        <end position="662"/>
    </location>
</feature>
<dbReference type="EMBL" id="CAXITT010000010">
    <property type="protein sequence ID" value="CAL1526909.1"/>
    <property type="molecule type" value="Genomic_DNA"/>
</dbReference>
<reference evidence="7 8" key="1">
    <citation type="submission" date="2024-04" db="EMBL/GenBank/DDBJ databases">
        <authorList>
            <consortium name="Genoscope - CEA"/>
            <person name="William W."/>
        </authorList>
    </citation>
    <scope>NUCLEOTIDE SEQUENCE [LARGE SCALE GENOMIC DNA]</scope>
</reference>
<keyword evidence="3 4" id="KW-0378">Hydrolase</keyword>
<dbReference type="InterPro" id="IPR002018">
    <property type="entry name" value="CarbesteraseB"/>
</dbReference>
<dbReference type="GO" id="GO:0016787">
    <property type="term" value="F:hydrolase activity"/>
    <property type="evidence" value="ECO:0007669"/>
    <property type="project" value="UniProtKB-KW"/>
</dbReference>
<dbReference type="SUPFAM" id="SSF53474">
    <property type="entry name" value="alpha/beta-Hydrolases"/>
    <property type="match status" value="1"/>
</dbReference>
<dbReference type="PROSITE" id="PS00941">
    <property type="entry name" value="CARBOXYLESTERASE_B_2"/>
    <property type="match status" value="1"/>
</dbReference>
<evidence type="ECO:0000256" key="3">
    <source>
        <dbReference type="ARBA" id="ARBA00022801"/>
    </source>
</evidence>
<evidence type="ECO:0000313" key="7">
    <source>
        <dbReference type="EMBL" id="CAL1526909.1"/>
    </source>
</evidence>
<proteinExistence type="inferred from homology"/>
<accession>A0AAV2H3V7</accession>
<evidence type="ECO:0000259" key="6">
    <source>
        <dbReference type="Pfam" id="PF00135"/>
    </source>
</evidence>
<feature type="domain" description="Carboxylesterase type B" evidence="6">
    <location>
        <begin position="36"/>
        <end position="559"/>
    </location>
</feature>
<evidence type="ECO:0000256" key="5">
    <source>
        <dbReference type="SAM" id="Phobius"/>
    </source>
</evidence>
<keyword evidence="8" id="KW-1185">Reference proteome</keyword>
<dbReference type="Gene3D" id="3.40.50.1820">
    <property type="entry name" value="alpha/beta hydrolase"/>
    <property type="match status" value="1"/>
</dbReference>
<keyword evidence="2 4" id="KW-0732">Signal</keyword>
<keyword evidence="5" id="KW-1133">Transmembrane helix</keyword>